<comment type="subcellular location">
    <subcellularLocation>
        <location evidence="1">Membrane</location>
        <topology evidence="1">Multi-pass membrane protein</topology>
    </subcellularLocation>
</comment>
<feature type="transmembrane region" description="Helical" evidence="3">
    <location>
        <begin position="25"/>
        <end position="42"/>
    </location>
</feature>
<dbReference type="GO" id="GO:0016020">
    <property type="term" value="C:membrane"/>
    <property type="evidence" value="ECO:0007669"/>
    <property type="project" value="UniProtKB-SubCell"/>
</dbReference>
<dbReference type="OrthoDB" id="541403at2759"/>
<dbReference type="Pfam" id="PF07690">
    <property type="entry name" value="MFS_1"/>
    <property type="match status" value="1"/>
</dbReference>
<evidence type="ECO:0000259" key="4">
    <source>
        <dbReference type="PROSITE" id="PS50850"/>
    </source>
</evidence>
<dbReference type="PROSITE" id="PS50850">
    <property type="entry name" value="MFS"/>
    <property type="match status" value="1"/>
</dbReference>
<feature type="transmembrane region" description="Helical" evidence="3">
    <location>
        <begin position="62"/>
        <end position="84"/>
    </location>
</feature>
<dbReference type="InterPro" id="IPR020846">
    <property type="entry name" value="MFS_dom"/>
</dbReference>
<feature type="transmembrane region" description="Helical" evidence="3">
    <location>
        <begin position="91"/>
        <end position="110"/>
    </location>
</feature>
<feature type="transmembrane region" description="Helical" evidence="3">
    <location>
        <begin position="196"/>
        <end position="215"/>
    </location>
</feature>
<feature type="transmembrane region" description="Helical" evidence="3">
    <location>
        <begin position="418"/>
        <end position="442"/>
    </location>
</feature>
<feature type="transmembrane region" description="Helical" evidence="3">
    <location>
        <begin position="325"/>
        <end position="343"/>
    </location>
</feature>
<dbReference type="GO" id="GO:0022857">
    <property type="term" value="F:transmembrane transporter activity"/>
    <property type="evidence" value="ECO:0007669"/>
    <property type="project" value="InterPro"/>
</dbReference>
<accession>A0A5B8MJ74</accession>
<dbReference type="Gene3D" id="1.20.1250.20">
    <property type="entry name" value="MFS general substrate transporter like domains"/>
    <property type="match status" value="2"/>
</dbReference>
<dbReference type="SUPFAM" id="SSF103473">
    <property type="entry name" value="MFS general substrate transporter"/>
    <property type="match status" value="1"/>
</dbReference>
<feature type="transmembrane region" description="Helical" evidence="3">
    <location>
        <begin position="159"/>
        <end position="184"/>
    </location>
</feature>
<feature type="transmembrane region" description="Helical" evidence="3">
    <location>
        <begin position="249"/>
        <end position="273"/>
    </location>
</feature>
<feature type="transmembrane region" description="Helical" evidence="3">
    <location>
        <begin position="293"/>
        <end position="313"/>
    </location>
</feature>
<organism evidence="5 6">
    <name type="scientific">Chloropicon primus</name>
    <dbReference type="NCBI Taxonomy" id="1764295"/>
    <lineage>
        <taxon>Eukaryota</taxon>
        <taxon>Viridiplantae</taxon>
        <taxon>Chlorophyta</taxon>
        <taxon>Chloropicophyceae</taxon>
        <taxon>Chloropicales</taxon>
        <taxon>Chloropicaceae</taxon>
        <taxon>Chloropicon</taxon>
    </lineage>
</organism>
<evidence type="ECO:0000313" key="6">
    <source>
        <dbReference type="Proteomes" id="UP000316726"/>
    </source>
</evidence>
<feature type="region of interest" description="Disordered" evidence="2">
    <location>
        <begin position="488"/>
        <end position="509"/>
    </location>
</feature>
<keyword evidence="6" id="KW-1185">Reference proteome</keyword>
<dbReference type="PANTHER" id="PTHR23525:SF1">
    <property type="entry name" value="NODULIN-LIKE DOMAIN-CONTAINING PROTEIN"/>
    <property type="match status" value="1"/>
</dbReference>
<evidence type="ECO:0000256" key="3">
    <source>
        <dbReference type="SAM" id="Phobius"/>
    </source>
</evidence>
<keyword evidence="3" id="KW-0472">Membrane</keyword>
<dbReference type="InterPro" id="IPR011701">
    <property type="entry name" value="MFS"/>
</dbReference>
<protein>
    <submittedName>
        <fullName evidence="5">MFS general substrate transporter</fullName>
    </submittedName>
</protein>
<dbReference type="Proteomes" id="UP000316726">
    <property type="component" value="Chromosome 4"/>
</dbReference>
<dbReference type="PANTHER" id="PTHR23525">
    <property type="entry name" value="TRANSPORTER, PUTATIVE-RELATED"/>
    <property type="match status" value="1"/>
</dbReference>
<evidence type="ECO:0000256" key="2">
    <source>
        <dbReference type="SAM" id="MobiDB-lite"/>
    </source>
</evidence>
<keyword evidence="3" id="KW-0812">Transmembrane</keyword>
<name>A0A5B8MJ74_9CHLO</name>
<dbReference type="AlphaFoldDB" id="A0A5B8MJ74"/>
<evidence type="ECO:0000256" key="1">
    <source>
        <dbReference type="ARBA" id="ARBA00004141"/>
    </source>
</evidence>
<reference evidence="5 6" key="1">
    <citation type="submission" date="2018-07" db="EMBL/GenBank/DDBJ databases">
        <title>The complete nuclear genome of the prasinophyte Chloropicon primus (CCMP1205).</title>
        <authorList>
            <person name="Pombert J.-F."/>
            <person name="Otis C."/>
            <person name="Turmel M."/>
            <person name="Lemieux C."/>
        </authorList>
    </citation>
    <scope>NUCLEOTIDE SEQUENCE [LARGE SCALE GENOMIC DNA]</scope>
    <source>
        <strain evidence="5 6">CCMP1205</strain>
    </source>
</reference>
<proteinExistence type="predicted"/>
<dbReference type="InterPro" id="IPR036259">
    <property type="entry name" value="MFS_trans_sf"/>
</dbReference>
<keyword evidence="3" id="KW-1133">Transmembrane helix</keyword>
<feature type="transmembrane region" description="Helical" evidence="3">
    <location>
        <begin position="122"/>
        <end position="147"/>
    </location>
</feature>
<evidence type="ECO:0000313" key="5">
    <source>
        <dbReference type="EMBL" id="QDZ20459.1"/>
    </source>
</evidence>
<feature type="domain" description="Major facilitator superfamily (MFS) profile" evidence="4">
    <location>
        <begin position="24"/>
        <end position="440"/>
    </location>
</feature>
<gene>
    <name evidence="5" type="ORF">A3770_04p29770</name>
</gene>
<sequence length="525" mass="56422">MASVEGTGREGGTTGKSGLKLNRNLLLGFTLTGVFSFANNIYSTNVFPVFLLKVADGNTLLFGLAEGLQGLAQLVTAFPIGWLADKYKRKYLLWAGGLLWIIFIGLLAYATDIATQDSMRSFIILCVALSIGGVTNGIVGGPLMALLDDSTPAGYRSDMELYYGVIWNIASIAGPIVSLISFAEGENEWTMEQMKLIIYIGCAATVPCIILCIFFDDDLALGKESEAISRIEGEAAEVLGGRQGDGKKVLGFITTEMIPWFLFGLNLFFSLGAGMSVKFFPIFFADECGLSPVTLQILYIILPSVVVAFTLIATKLSKTWGRMQVIVCFNFLGIGHTLAMALMRSQYHNAEVMVTVYLLRCGFQWSTGGLAYSIIADYVPKEYRGRWNTLESISSFGWSGSAVLGGHLVKLSGYSTTFLITAVIQLLGVVLFALPITPLVALEKDIQKAVEALKDNEGELEEPLLGGNEARSAPRAVVPASSSIRGLPGMNPTFEETTGENGAGASSLSRSLSHLEHVARIGSLG</sequence>
<dbReference type="EMBL" id="CP031037">
    <property type="protein sequence ID" value="QDZ20459.1"/>
    <property type="molecule type" value="Genomic_DNA"/>
</dbReference>